<dbReference type="Proteomes" id="UP001501565">
    <property type="component" value="Unassembled WGS sequence"/>
</dbReference>
<keyword evidence="2" id="KW-1185">Reference proteome</keyword>
<organism evidence="1 2">
    <name type="scientific">Litoribacillus peritrichatus</name>
    <dbReference type="NCBI Taxonomy" id="718191"/>
    <lineage>
        <taxon>Bacteria</taxon>
        <taxon>Pseudomonadati</taxon>
        <taxon>Pseudomonadota</taxon>
        <taxon>Gammaproteobacteria</taxon>
        <taxon>Oceanospirillales</taxon>
        <taxon>Oceanospirillaceae</taxon>
        <taxon>Litoribacillus</taxon>
    </lineage>
</organism>
<evidence type="ECO:0000313" key="1">
    <source>
        <dbReference type="EMBL" id="GAA3912200.1"/>
    </source>
</evidence>
<evidence type="ECO:0000313" key="2">
    <source>
        <dbReference type="Proteomes" id="UP001501565"/>
    </source>
</evidence>
<reference evidence="2" key="1">
    <citation type="journal article" date="2019" name="Int. J. Syst. Evol. Microbiol.">
        <title>The Global Catalogue of Microorganisms (GCM) 10K type strain sequencing project: providing services to taxonomists for standard genome sequencing and annotation.</title>
        <authorList>
            <consortium name="The Broad Institute Genomics Platform"/>
            <consortium name="The Broad Institute Genome Sequencing Center for Infectious Disease"/>
            <person name="Wu L."/>
            <person name="Ma J."/>
        </authorList>
    </citation>
    <scope>NUCLEOTIDE SEQUENCE [LARGE SCALE GENOMIC DNA]</scope>
    <source>
        <strain evidence="2">JCM 17551</strain>
    </source>
</reference>
<comment type="caution">
    <text evidence="1">The sequence shown here is derived from an EMBL/GenBank/DDBJ whole genome shotgun (WGS) entry which is preliminary data.</text>
</comment>
<accession>A0ABP7M1P1</accession>
<dbReference type="RefSeq" id="WP_344794876.1">
    <property type="nucleotide sequence ID" value="NZ_BAABBN010000004.1"/>
</dbReference>
<protein>
    <submittedName>
        <fullName evidence="1">Uncharacterized protein</fullName>
    </submittedName>
</protein>
<gene>
    <name evidence="1" type="ORF">GCM10022277_03620</name>
</gene>
<dbReference type="EMBL" id="BAABBN010000004">
    <property type="protein sequence ID" value="GAA3912200.1"/>
    <property type="molecule type" value="Genomic_DNA"/>
</dbReference>
<proteinExistence type="predicted"/>
<name>A0ABP7M1P1_9GAMM</name>
<sequence>MSRLDLKHVRVGNEVFLKTQVLKKLSNEIALMAQHMVDLYASGHDELEVERIDLMIKQRAEVIAQLTGN</sequence>